<dbReference type="InterPro" id="IPR032515">
    <property type="entry name" value="DUF4964"/>
</dbReference>
<proteinExistence type="predicted"/>
<organism evidence="4 5">
    <name type="scientific">Cohnella silvisoli</name>
    <dbReference type="NCBI Taxonomy" id="2873699"/>
    <lineage>
        <taxon>Bacteria</taxon>
        <taxon>Bacillati</taxon>
        <taxon>Bacillota</taxon>
        <taxon>Bacilli</taxon>
        <taxon>Bacillales</taxon>
        <taxon>Paenibacillaceae</taxon>
        <taxon>Cohnella</taxon>
    </lineage>
</organism>
<evidence type="ECO:0000259" key="2">
    <source>
        <dbReference type="Pfam" id="PF16335"/>
    </source>
</evidence>
<keyword evidence="5" id="KW-1185">Reference proteome</keyword>
<feature type="domain" description="Glutaminase A N-terminal" evidence="3">
    <location>
        <begin position="86"/>
        <end position="313"/>
    </location>
</feature>
<feature type="domain" description="DUF4964" evidence="1">
    <location>
        <begin position="2"/>
        <end position="65"/>
    </location>
</feature>
<sequence length="687" mass="77549">MTESTIRPPAVPLVTVDPYFSVWSSADRLTDDFTRHWTGQRQAMTGLIRIDGRTWRFAGRVEPNVERYYTEPPAMEQTNLTVTPLSSVYSFEASGVALEVRFSTPLLLDDLDVLSRPASYVSFVVRSTDGRSHDVKIYYDVTGEWCVDHPRQAVVWERGEAEGLIWQRMSHEKQLYLNRSGDDLRIDWGHFYLCAKRSEHVASYFGTAEIRKSFARNGEIAPEEALAMPLEVAGGKPVMAVVFEVGTLGADSVNNLAVLAYDDVYAVEYFGDKLLAYWKRNGKSAEEMIADAFSEYETLTERCAEFDRQLLADAVESGGVKYADILALSYRQAIAAHKLVSDTNGELLFLSKECYSNGCMATVDVSYPSIPLFLLYNPALVEAMMRPIFKYAGSDAWPFEFAPHDIGQYPLGNGQVYSDNAREGQMPVEECGNMLIMAAAVCLAGDKVKFSQADLELLEQWVRYLLEFGLDPDNQLCTDDFAGHLERNANLSVKAIMGVASYSILMANMDNVAESLRYLDAAKEMANQWKMMADDGDHTKLAFGQDGTWSLKYNLIWDSIFGTGLFGEETLRREVAWYLDRRNEYGTPLDSRETYTKADWLIWSAALATDRDDFLKLVEPLWKMLNDTPDRVAFSDWTDTITARQLNFQHRSVVGGFYIKLLKDKGIVRSMTSKSLFAIPRSHLSQK</sequence>
<dbReference type="RefSeq" id="WP_232189981.1">
    <property type="nucleotide sequence ID" value="NZ_JAIOAP010000025.1"/>
</dbReference>
<evidence type="ECO:0000313" key="4">
    <source>
        <dbReference type="EMBL" id="MEQ4486858.1"/>
    </source>
</evidence>
<dbReference type="PANTHER" id="PTHR31987">
    <property type="entry name" value="GLUTAMINASE A-RELATED"/>
    <property type="match status" value="1"/>
</dbReference>
<evidence type="ECO:0000313" key="5">
    <source>
        <dbReference type="Proteomes" id="UP001493487"/>
    </source>
</evidence>
<evidence type="ECO:0000259" key="3">
    <source>
        <dbReference type="Pfam" id="PF17168"/>
    </source>
</evidence>
<dbReference type="InterPro" id="IPR052743">
    <property type="entry name" value="Glutaminase_GtaA"/>
</dbReference>
<dbReference type="InterPro" id="IPR032514">
    <property type="entry name" value="GtaA_central"/>
</dbReference>
<feature type="domain" description="Glutaminase A central" evidence="2">
    <location>
        <begin position="319"/>
        <end position="661"/>
    </location>
</feature>
<name>A0ABV1L3N3_9BACL</name>
<dbReference type="PANTHER" id="PTHR31987:SF1">
    <property type="entry name" value="GLUTAMINASE A"/>
    <property type="match status" value="1"/>
</dbReference>
<gene>
    <name evidence="4" type="ORF">QJS35_31230</name>
</gene>
<dbReference type="Pfam" id="PF16335">
    <property type="entry name" value="GtaA_6_Hairpin"/>
    <property type="match status" value="1"/>
</dbReference>
<comment type="caution">
    <text evidence="4">The sequence shown here is derived from an EMBL/GenBank/DDBJ whole genome shotgun (WGS) entry which is preliminary data.</text>
</comment>
<dbReference type="Proteomes" id="UP001493487">
    <property type="component" value="Unassembled WGS sequence"/>
</dbReference>
<dbReference type="Pfam" id="PF17168">
    <property type="entry name" value="DUF5127"/>
    <property type="match status" value="1"/>
</dbReference>
<dbReference type="InterPro" id="IPR033433">
    <property type="entry name" value="GtaA_N"/>
</dbReference>
<dbReference type="Pfam" id="PF16334">
    <property type="entry name" value="DUF4964"/>
    <property type="match status" value="1"/>
</dbReference>
<dbReference type="EMBL" id="JASKHM010000026">
    <property type="protein sequence ID" value="MEQ4486858.1"/>
    <property type="molecule type" value="Genomic_DNA"/>
</dbReference>
<reference evidence="4 5" key="1">
    <citation type="journal article" date="2023" name="Genome Announc.">
        <title>Pan-Genome Analyses of the Genus Cohnella and Proposal of the Novel Species Cohnella silvisoli sp. nov., Isolated from Forest Soil.</title>
        <authorList>
            <person name="Wang C."/>
            <person name="Mao L."/>
            <person name="Bao G."/>
            <person name="Zhu H."/>
        </authorList>
    </citation>
    <scope>NUCLEOTIDE SEQUENCE [LARGE SCALE GENOMIC DNA]</scope>
    <source>
        <strain evidence="4 5">NL03-T5-1</strain>
    </source>
</reference>
<protein>
    <submittedName>
        <fullName evidence="4">DUF4965 domain-containing protein</fullName>
    </submittedName>
</protein>
<accession>A0ABV1L3N3</accession>
<evidence type="ECO:0000259" key="1">
    <source>
        <dbReference type="Pfam" id="PF16334"/>
    </source>
</evidence>